<feature type="compositionally biased region" description="Polar residues" evidence="2">
    <location>
        <begin position="1"/>
        <end position="11"/>
    </location>
</feature>
<proteinExistence type="predicted"/>
<dbReference type="KEGG" id="fcy:FRACYDRAFT_234628"/>
<dbReference type="PANTHER" id="PTHR47942:SF63">
    <property type="entry name" value="PENTATRICOPEPTIDE REPEAT-CONTAINING PROTEIN"/>
    <property type="match status" value="1"/>
</dbReference>
<evidence type="ECO:0000313" key="4">
    <source>
        <dbReference type="Proteomes" id="UP000095751"/>
    </source>
</evidence>
<keyword evidence="4" id="KW-1185">Reference proteome</keyword>
<dbReference type="AlphaFoldDB" id="A0A1E7FS76"/>
<dbReference type="Gene3D" id="1.25.40.10">
    <property type="entry name" value="Tetratricopeptide repeat domain"/>
    <property type="match status" value="2"/>
</dbReference>
<dbReference type="PANTHER" id="PTHR47942">
    <property type="entry name" value="TETRATRICOPEPTIDE REPEAT (TPR)-LIKE SUPERFAMILY PROTEIN-RELATED"/>
    <property type="match status" value="1"/>
</dbReference>
<reference evidence="3 4" key="1">
    <citation type="submission" date="2016-09" db="EMBL/GenBank/DDBJ databases">
        <title>Extensive genetic diversity and differential bi-allelic expression allows diatom success in the polar Southern Ocean.</title>
        <authorList>
            <consortium name="DOE Joint Genome Institute"/>
            <person name="Mock T."/>
            <person name="Otillar R.P."/>
            <person name="Strauss J."/>
            <person name="Dupont C."/>
            <person name="Frickenhaus S."/>
            <person name="Maumus F."/>
            <person name="Mcmullan M."/>
            <person name="Sanges R."/>
            <person name="Schmutz J."/>
            <person name="Toseland A."/>
            <person name="Valas R."/>
            <person name="Veluchamy A."/>
            <person name="Ward B.J."/>
            <person name="Allen A."/>
            <person name="Barry K."/>
            <person name="Falciatore A."/>
            <person name="Ferrante M."/>
            <person name="Fortunato A.E."/>
            <person name="Gloeckner G."/>
            <person name="Gruber A."/>
            <person name="Hipkin R."/>
            <person name="Janech M."/>
            <person name="Kroth P."/>
            <person name="Leese F."/>
            <person name="Lindquist E."/>
            <person name="Lyon B.R."/>
            <person name="Martin J."/>
            <person name="Mayer C."/>
            <person name="Parker M."/>
            <person name="Quesneville H."/>
            <person name="Raymond J."/>
            <person name="Uhlig C."/>
            <person name="Valentin K.U."/>
            <person name="Worden A.Z."/>
            <person name="Armbrust E.V."/>
            <person name="Bowler C."/>
            <person name="Green B."/>
            <person name="Moulton V."/>
            <person name="Van Oosterhout C."/>
            <person name="Grigoriev I."/>
        </authorList>
    </citation>
    <scope>NUCLEOTIDE SEQUENCE [LARGE SCALE GENOMIC DNA]</scope>
    <source>
        <strain evidence="3 4">CCMP1102</strain>
    </source>
</reference>
<feature type="compositionally biased region" description="Basic and acidic residues" evidence="2">
    <location>
        <begin position="12"/>
        <end position="23"/>
    </location>
</feature>
<dbReference type="OrthoDB" id="41483at2759"/>
<dbReference type="InterPro" id="IPR011990">
    <property type="entry name" value="TPR-like_helical_dom_sf"/>
</dbReference>
<evidence type="ECO:0000313" key="3">
    <source>
        <dbReference type="EMBL" id="OEU20996.1"/>
    </source>
</evidence>
<gene>
    <name evidence="3" type="ORF">FRACYDRAFT_234628</name>
</gene>
<dbReference type="EMBL" id="KV784354">
    <property type="protein sequence ID" value="OEU20996.1"/>
    <property type="molecule type" value="Genomic_DNA"/>
</dbReference>
<dbReference type="Proteomes" id="UP000095751">
    <property type="component" value="Unassembled WGS sequence"/>
</dbReference>
<accession>A0A1E7FS76</accession>
<evidence type="ECO:0000256" key="1">
    <source>
        <dbReference type="ARBA" id="ARBA00022737"/>
    </source>
</evidence>
<sequence length="684" mass="79179">MPSRQTDTSLINKHEDEQQFRHQSDLRRAEINEILNSPIGADSFSWLQVEKLLNFLFENDENTGQAFRILDRAVKEIDVEKHITNEMVFQATQQWLTGYVNQQKSIEQPYTSYYPKNTRRYDTNDTNNNKRRMLTPLNVWKKVENYQRLGIPLESQTYHKVMEGTTHVKSKVPNNPNGARLAELILDRMMAQSKRNNPLIRPSSYTFTVAILSWEQAALYSPTEAKNDAPQRALALLNKLKSLYSSGWGAEFLPQSNAYRRVMNIFAHRGDGEQVEALLEDLYTLYLDHYEKDNENSSRLSLTTPFFSLALYAWSKSRDPMAAERAEAMLEQMLEMEASGEMPGLQVETNFFNIVMVCWSKQRTAESAQKVQAIFDRLAEYSKTDPSKKVIGASYMALITTHARSDPAKAEEIFWQWKKEHDEGTCEMRTDGDLIRTLVASWCKSNENDAAERCDRLVQFAIDSDDLSYVPPLSVYNMIINKFCQTKALDGFKRGEELLRQMQEIYKNNPRSDCKPNNLTYLPIVRSWAEIGQMERAEELLIDYFAQRQVPTVTQNDSSNDYNNSNSSITVPMSEKEEHLDTRLFNCVLKGWLPKASVMPEVAVRAEDTLLLTKTYGAKPNYASFQYVLDAWRKNKASFNSPWNQERPRVDEVLSLLDREYGRVDKKRELYLTLRQGWMLLSVH</sequence>
<protein>
    <submittedName>
        <fullName evidence="3">Uncharacterized protein</fullName>
    </submittedName>
</protein>
<keyword evidence="1" id="KW-0677">Repeat</keyword>
<dbReference type="InParanoid" id="A0A1E7FS76"/>
<organism evidence="3 4">
    <name type="scientific">Fragilariopsis cylindrus CCMP1102</name>
    <dbReference type="NCBI Taxonomy" id="635003"/>
    <lineage>
        <taxon>Eukaryota</taxon>
        <taxon>Sar</taxon>
        <taxon>Stramenopiles</taxon>
        <taxon>Ochrophyta</taxon>
        <taxon>Bacillariophyta</taxon>
        <taxon>Bacillariophyceae</taxon>
        <taxon>Bacillariophycidae</taxon>
        <taxon>Bacillariales</taxon>
        <taxon>Bacillariaceae</taxon>
        <taxon>Fragilariopsis</taxon>
    </lineage>
</organism>
<evidence type="ECO:0000256" key="2">
    <source>
        <dbReference type="SAM" id="MobiDB-lite"/>
    </source>
</evidence>
<dbReference type="InterPro" id="IPR051222">
    <property type="entry name" value="PPR/CCM1_RNA-binding"/>
</dbReference>
<name>A0A1E7FS76_9STRA</name>
<feature type="region of interest" description="Disordered" evidence="2">
    <location>
        <begin position="1"/>
        <end position="23"/>
    </location>
</feature>